<dbReference type="AlphaFoldDB" id="A0A928Z8K9"/>
<keyword evidence="3" id="KW-1185">Reference proteome</keyword>
<accession>A0A928Z8K9</accession>
<feature type="domain" description="Glycosyl transferase family 1" evidence="1">
    <location>
        <begin position="222"/>
        <end position="329"/>
    </location>
</feature>
<dbReference type="EMBL" id="JADEXN010000117">
    <property type="protein sequence ID" value="MBE9040778.1"/>
    <property type="molecule type" value="Genomic_DNA"/>
</dbReference>
<evidence type="ECO:0000259" key="1">
    <source>
        <dbReference type="Pfam" id="PF00534"/>
    </source>
</evidence>
<reference evidence="2" key="1">
    <citation type="submission" date="2020-10" db="EMBL/GenBank/DDBJ databases">
        <authorList>
            <person name="Castelo-Branco R."/>
            <person name="Eusebio N."/>
            <person name="Adriana R."/>
            <person name="Vieira A."/>
            <person name="Brugerolle De Fraissinette N."/>
            <person name="Rezende De Castro R."/>
            <person name="Schneider M.P."/>
            <person name="Vasconcelos V."/>
            <person name="Leao P.N."/>
        </authorList>
    </citation>
    <scope>NUCLEOTIDE SEQUENCE</scope>
    <source>
        <strain evidence="2">LEGE 11467</strain>
    </source>
</reference>
<dbReference type="SUPFAM" id="SSF53756">
    <property type="entry name" value="UDP-Glycosyltransferase/glycogen phosphorylase"/>
    <property type="match status" value="1"/>
</dbReference>
<evidence type="ECO:0000313" key="3">
    <source>
        <dbReference type="Proteomes" id="UP000621799"/>
    </source>
</evidence>
<protein>
    <submittedName>
        <fullName evidence="2">Glycosyltransferase family 4 protein</fullName>
    </submittedName>
</protein>
<organism evidence="2 3">
    <name type="scientific">Zarconia navalis LEGE 11467</name>
    <dbReference type="NCBI Taxonomy" id="1828826"/>
    <lineage>
        <taxon>Bacteria</taxon>
        <taxon>Bacillati</taxon>
        <taxon>Cyanobacteriota</taxon>
        <taxon>Cyanophyceae</taxon>
        <taxon>Oscillatoriophycideae</taxon>
        <taxon>Oscillatoriales</taxon>
        <taxon>Oscillatoriales incertae sedis</taxon>
        <taxon>Zarconia</taxon>
        <taxon>Zarconia navalis</taxon>
    </lineage>
</organism>
<dbReference type="RefSeq" id="WP_264321021.1">
    <property type="nucleotide sequence ID" value="NZ_JADEXN010000117.1"/>
</dbReference>
<dbReference type="Gene3D" id="3.40.50.2000">
    <property type="entry name" value="Glycogen Phosphorylase B"/>
    <property type="match status" value="1"/>
</dbReference>
<sequence length="366" mass="41265">MKSPQTPQQINILQPVEKTQHIVCCTPFSNHSWQWFAPELKSETLRWHFFYLKPEGLLEKYVRQPNLAMIRTCRQAVLAVKQHGATILFTHEPAVSFWCALFIKQLGVDVEHIAYSFNFPKLPKGMKRRWMTSAFANISRFVVYSTMEKQLYHDYFGIPLERIDVCLWSVGMPESQPKTPLETGDYICAIGGNARDYRSLMAAMEQLPDIPLVLVARPHNLKNLDIPANVKVRVNIPKPHATNIVEHSRFMVLPLVGTEVPCGHVTLVATMHLGKAFIITNSEGVSDYISDGSNALTCDAFAPDLLAQKIRTLWDNPQLCQELGANGRQFATDNCSEVSARQHLANMLVERGLLEPTRIPCGAAKK</sequence>
<dbReference type="PANTHER" id="PTHR12526:SF590">
    <property type="entry name" value="ALPHA-MALTOSE-1-PHOSPHATE SYNTHASE"/>
    <property type="match status" value="1"/>
</dbReference>
<dbReference type="Pfam" id="PF00534">
    <property type="entry name" value="Glycos_transf_1"/>
    <property type="match status" value="1"/>
</dbReference>
<comment type="caution">
    <text evidence="2">The sequence shown here is derived from an EMBL/GenBank/DDBJ whole genome shotgun (WGS) entry which is preliminary data.</text>
</comment>
<dbReference type="InterPro" id="IPR001296">
    <property type="entry name" value="Glyco_trans_1"/>
</dbReference>
<proteinExistence type="predicted"/>
<dbReference type="CDD" id="cd03801">
    <property type="entry name" value="GT4_PimA-like"/>
    <property type="match status" value="1"/>
</dbReference>
<evidence type="ECO:0000313" key="2">
    <source>
        <dbReference type="EMBL" id="MBE9040778.1"/>
    </source>
</evidence>
<dbReference type="GO" id="GO:0016757">
    <property type="term" value="F:glycosyltransferase activity"/>
    <property type="evidence" value="ECO:0007669"/>
    <property type="project" value="InterPro"/>
</dbReference>
<gene>
    <name evidence="2" type="ORF">IQ235_08305</name>
</gene>
<dbReference type="PANTHER" id="PTHR12526">
    <property type="entry name" value="GLYCOSYLTRANSFERASE"/>
    <property type="match status" value="1"/>
</dbReference>
<dbReference type="Proteomes" id="UP000621799">
    <property type="component" value="Unassembled WGS sequence"/>
</dbReference>
<name>A0A928Z8K9_9CYAN</name>